<feature type="domain" description="Phosphoribosyltransferase" evidence="2">
    <location>
        <begin position="136"/>
        <end position="233"/>
    </location>
</feature>
<accession>A0A498CPT8</accession>
<dbReference type="CDD" id="cd06223">
    <property type="entry name" value="PRTases_typeI"/>
    <property type="match status" value="1"/>
</dbReference>
<dbReference type="Proteomes" id="UP000276301">
    <property type="component" value="Unassembled WGS sequence"/>
</dbReference>
<dbReference type="PANTHER" id="PTHR47505:SF1">
    <property type="entry name" value="DNA UTILIZATION PROTEIN YHGH"/>
    <property type="match status" value="1"/>
</dbReference>
<evidence type="ECO:0000313" key="4">
    <source>
        <dbReference type="Proteomes" id="UP000276301"/>
    </source>
</evidence>
<dbReference type="SUPFAM" id="SSF53271">
    <property type="entry name" value="PRTase-like"/>
    <property type="match status" value="1"/>
</dbReference>
<organism evidence="3 4">
    <name type="scientific">Anaerotruncus massiliensis</name>
    <name type="common">ex Liu et al. 2021</name>
    <dbReference type="NCBI Taxonomy" id="2321404"/>
    <lineage>
        <taxon>Bacteria</taxon>
        <taxon>Bacillati</taxon>
        <taxon>Bacillota</taxon>
        <taxon>Clostridia</taxon>
        <taxon>Eubacteriales</taxon>
        <taxon>Oscillospiraceae</taxon>
        <taxon>Anaerotruncus</taxon>
    </lineage>
</organism>
<dbReference type="PANTHER" id="PTHR47505">
    <property type="entry name" value="DNA UTILIZATION PROTEIN YHGH"/>
    <property type="match status" value="1"/>
</dbReference>
<dbReference type="EMBL" id="RCHT01000013">
    <property type="protein sequence ID" value="RLL10646.1"/>
    <property type="molecule type" value="Genomic_DNA"/>
</dbReference>
<gene>
    <name evidence="3" type="ORF">D4A47_08365</name>
</gene>
<protein>
    <submittedName>
        <fullName evidence="3">ComF family protein</fullName>
    </submittedName>
</protein>
<dbReference type="Gene3D" id="3.40.50.2020">
    <property type="match status" value="1"/>
</dbReference>
<dbReference type="AlphaFoldDB" id="A0A498CPT8"/>
<dbReference type="Pfam" id="PF00156">
    <property type="entry name" value="Pribosyltran"/>
    <property type="match status" value="1"/>
</dbReference>
<dbReference type="RefSeq" id="WP_121586948.1">
    <property type="nucleotide sequence ID" value="NZ_DBFBJK010000211.1"/>
</dbReference>
<comment type="similarity">
    <text evidence="1">Belongs to the ComF/GntX family.</text>
</comment>
<dbReference type="InterPro" id="IPR029057">
    <property type="entry name" value="PRTase-like"/>
</dbReference>
<comment type="caution">
    <text evidence="3">The sequence shown here is derived from an EMBL/GenBank/DDBJ whole genome shotgun (WGS) entry which is preliminary data.</text>
</comment>
<name>A0A498CPT8_9FIRM</name>
<reference evidence="3 4" key="1">
    <citation type="submission" date="2018-10" db="EMBL/GenBank/DDBJ databases">
        <title>Anaerotruncus faecis sp. nov., isolated from human feces.</title>
        <authorList>
            <person name="Wang Y.-J."/>
        </authorList>
    </citation>
    <scope>NUCLEOTIDE SEQUENCE [LARGE SCALE GENOMIC DNA]</scope>
    <source>
        <strain evidence="3 4">22A2-44</strain>
    </source>
</reference>
<keyword evidence="4" id="KW-1185">Reference proteome</keyword>
<dbReference type="InterPro" id="IPR051910">
    <property type="entry name" value="ComF/GntX_DNA_util-trans"/>
</dbReference>
<proteinExistence type="inferred from homology"/>
<dbReference type="InterPro" id="IPR000836">
    <property type="entry name" value="PRTase_dom"/>
</dbReference>
<sequence length="242" mass="25978">MASLWERALTLLFPHKCFLCGRVLAGEGWLCGECGLPETAGEACPGCGKRLDRCVCEASGPVCDGVSAALWYEGGVRRGIHRYKYSGRSYYAPFLAALMAKRVRGDFGDGAFDLVTWVPLHRKKFRRRGFCQTELLARELSRRLGAPAKGGLLAHTGKGGAQARQEGAAAREHNAREAFSLCRGAALKGERVLLVDDVLTTGATARRCAELLKKAGAGEVRLTVAATTPAGQRKMAANGGRR</sequence>
<evidence type="ECO:0000256" key="1">
    <source>
        <dbReference type="ARBA" id="ARBA00008007"/>
    </source>
</evidence>
<evidence type="ECO:0000313" key="3">
    <source>
        <dbReference type="EMBL" id="RLL10646.1"/>
    </source>
</evidence>
<evidence type="ECO:0000259" key="2">
    <source>
        <dbReference type="Pfam" id="PF00156"/>
    </source>
</evidence>